<sequence>MNINEFQQWVKDYYAQRKWSDLNIFIRIGFLAEETGEVARAIRALEIGRDRPDEVDGTYEENKVQLVEELGDVLGNLIVIANQYDISLEEILDAHKEKLAARYSSN</sequence>
<dbReference type="InterPro" id="IPR047046">
    <property type="entry name" value="YpjD/YvdC"/>
</dbReference>
<dbReference type="InterPro" id="IPR004518">
    <property type="entry name" value="MazG-like_dom"/>
</dbReference>
<dbReference type="Pfam" id="PF03819">
    <property type="entry name" value="MazG"/>
    <property type="match status" value="1"/>
</dbReference>
<evidence type="ECO:0000313" key="3">
    <source>
        <dbReference type="Proteomes" id="UP000609346"/>
    </source>
</evidence>
<dbReference type="InterPro" id="IPR011411">
    <property type="entry name" value="MazG-related_YvdC"/>
</dbReference>
<dbReference type="PANTHER" id="PTHR42692:SF2">
    <property type="entry name" value="IG HYPOTHETICAL 16995"/>
    <property type="match status" value="1"/>
</dbReference>
<dbReference type="Gene3D" id="1.10.287.1080">
    <property type="entry name" value="MazG-like"/>
    <property type="match status" value="1"/>
</dbReference>
<organism evidence="2 3">
    <name type="scientific">Paenibacillus terricola</name>
    <dbReference type="NCBI Taxonomy" id="2763503"/>
    <lineage>
        <taxon>Bacteria</taxon>
        <taxon>Bacillati</taxon>
        <taxon>Bacillota</taxon>
        <taxon>Bacilli</taxon>
        <taxon>Bacillales</taxon>
        <taxon>Paenibacillaceae</taxon>
        <taxon>Paenibacillus</taxon>
    </lineage>
</organism>
<dbReference type="PIRSF" id="PIRSF036521">
    <property type="entry name" value="UCP036521_pph"/>
    <property type="match status" value="1"/>
</dbReference>
<dbReference type="RefSeq" id="WP_191206588.1">
    <property type="nucleotide sequence ID" value="NZ_JACXZA010000008.1"/>
</dbReference>
<reference evidence="2 3" key="1">
    <citation type="submission" date="2020-09" db="EMBL/GenBank/DDBJ databases">
        <title>Paenibacillus sp. strain PR3 16S rRNA gene Genome sequencing and assembly.</title>
        <authorList>
            <person name="Kim J."/>
        </authorList>
    </citation>
    <scope>NUCLEOTIDE SEQUENCE [LARGE SCALE GENOMIC DNA]</scope>
    <source>
        <strain evidence="2 3">PR3</strain>
    </source>
</reference>
<evidence type="ECO:0000313" key="2">
    <source>
        <dbReference type="EMBL" id="MBD3922290.1"/>
    </source>
</evidence>
<gene>
    <name evidence="2" type="ORF">H8B09_26275</name>
</gene>
<comment type="caution">
    <text evidence="2">The sequence shown here is derived from an EMBL/GenBank/DDBJ whole genome shotgun (WGS) entry which is preliminary data.</text>
</comment>
<accession>A0ABR8N530</accession>
<name>A0ABR8N530_9BACL</name>
<dbReference type="SUPFAM" id="SSF101386">
    <property type="entry name" value="all-alpha NTP pyrophosphatases"/>
    <property type="match status" value="1"/>
</dbReference>
<proteinExistence type="predicted"/>
<dbReference type="EMBL" id="JACXZA010000008">
    <property type="protein sequence ID" value="MBD3922290.1"/>
    <property type="molecule type" value="Genomic_DNA"/>
</dbReference>
<feature type="domain" description="NTP pyrophosphohydrolase MazG-like" evidence="1">
    <location>
        <begin position="30"/>
        <end position="103"/>
    </location>
</feature>
<protein>
    <submittedName>
        <fullName evidence="2">MazG-like family protein</fullName>
    </submittedName>
</protein>
<dbReference type="CDD" id="cd11523">
    <property type="entry name" value="NTP-PPase"/>
    <property type="match status" value="1"/>
</dbReference>
<evidence type="ECO:0000259" key="1">
    <source>
        <dbReference type="Pfam" id="PF03819"/>
    </source>
</evidence>
<keyword evidence="3" id="KW-1185">Reference proteome</keyword>
<dbReference type="Proteomes" id="UP000609346">
    <property type="component" value="Unassembled WGS sequence"/>
</dbReference>
<dbReference type="PANTHER" id="PTHR42692">
    <property type="entry name" value="NUCLEOTIDE PYROPHOSPHOHYDROLASE"/>
    <property type="match status" value="1"/>
</dbReference>